<name>A0ABD4QYR6_VIBAN</name>
<gene>
    <name evidence="1" type="ORF">PL14_16900</name>
</gene>
<protein>
    <recommendedName>
        <fullName evidence="3">Tail fiber assembly protein</fullName>
    </recommendedName>
</protein>
<dbReference type="EMBL" id="JAHGUI010000082">
    <property type="protein sequence ID" value="MBT2920352.1"/>
    <property type="molecule type" value="Genomic_DNA"/>
</dbReference>
<feature type="non-terminal residue" evidence="1">
    <location>
        <position position="1"/>
    </location>
</feature>
<evidence type="ECO:0000313" key="2">
    <source>
        <dbReference type="Proteomes" id="UP000078309"/>
    </source>
</evidence>
<evidence type="ECO:0000313" key="1">
    <source>
        <dbReference type="EMBL" id="MBT2920352.1"/>
    </source>
</evidence>
<comment type="caution">
    <text evidence="1">The sequence shown here is derived from an EMBL/GenBank/DDBJ whole genome shotgun (WGS) entry which is preliminary data.</text>
</comment>
<accession>A0ABD4QYR6</accession>
<reference evidence="1 2" key="1">
    <citation type="journal article" date="2017" name="J. Fish Dis.">
        <title>Comparative assessment of Vibrio virulence in marine fish larvae.</title>
        <authorList>
            <person name="Ronneseth A."/>
            <person name="Castillo D."/>
            <person name="D'Alvise P."/>
            <person name="Tonnesen O."/>
            <person name="Haugland G."/>
            <person name="Grotkjaer T."/>
            <person name="Engell-Sorensen K."/>
            <person name="Norremark L."/>
            <person name="Bergh O."/>
            <person name="Wergeland H.I."/>
            <person name="Gram L."/>
        </authorList>
    </citation>
    <scope>NUCLEOTIDE SEQUENCE [LARGE SCALE GENOMIC DNA]</scope>
    <source>
        <strain evidence="1 2">90-11-286</strain>
    </source>
</reference>
<dbReference type="AlphaFoldDB" id="A0ABD4QYR6"/>
<evidence type="ECO:0008006" key="3">
    <source>
        <dbReference type="Google" id="ProtNLM"/>
    </source>
</evidence>
<organism evidence="1 2">
    <name type="scientific">Vibrio anguillarum</name>
    <name type="common">Listonella anguillarum</name>
    <dbReference type="NCBI Taxonomy" id="55601"/>
    <lineage>
        <taxon>Bacteria</taxon>
        <taxon>Pseudomonadati</taxon>
        <taxon>Pseudomonadota</taxon>
        <taxon>Gammaproteobacteria</taxon>
        <taxon>Vibrionales</taxon>
        <taxon>Vibrionaceae</taxon>
        <taxon>Vibrio</taxon>
    </lineage>
</organism>
<dbReference type="Proteomes" id="UP000078309">
    <property type="component" value="Unassembled WGS sequence"/>
</dbReference>
<sequence length="191" mass="22058">RIRTMIDVYYTYNKDTLEVNQVGVPTTKHSKIPEYPRDALLVKPLESKEGFLVRVCQFENGRPTATEYVADHRAKTIYKNANPLESKQVKDLGEIDEGWTLTQPPHQYVTWNEELGDWQTDSQAKYEAEVQQVTNVRESLYVQMVDRLNNEAKMIRRVKGNEAKAAEHEAQADAAYLKIRADHPWPEVPTI</sequence>
<proteinExistence type="predicted"/>
<dbReference type="RefSeq" id="WP_215808097.1">
    <property type="nucleotide sequence ID" value="NZ_JAHGUI010000082.1"/>
</dbReference>